<feature type="domain" description="HTH myb-type" evidence="7">
    <location>
        <begin position="106"/>
        <end position="160"/>
    </location>
</feature>
<feature type="compositionally biased region" description="Polar residues" evidence="5">
    <location>
        <begin position="388"/>
        <end position="397"/>
    </location>
</feature>
<dbReference type="GO" id="GO:0042796">
    <property type="term" value="P:snRNA transcription by RNA polymerase III"/>
    <property type="evidence" value="ECO:0007669"/>
    <property type="project" value="TreeGrafter"/>
</dbReference>
<feature type="compositionally biased region" description="Low complexity" evidence="5">
    <location>
        <begin position="231"/>
        <end position="252"/>
    </location>
</feature>
<dbReference type="InterPro" id="IPR017930">
    <property type="entry name" value="Myb_dom"/>
</dbReference>
<feature type="domain" description="HTH myb-type" evidence="7">
    <location>
        <begin position="8"/>
        <end position="58"/>
    </location>
</feature>
<evidence type="ECO:0000259" key="6">
    <source>
        <dbReference type="PROSITE" id="PS50090"/>
    </source>
</evidence>
<proteinExistence type="predicted"/>
<dbReference type="PANTHER" id="PTHR46621:SF1">
    <property type="entry name" value="SNRNA-ACTIVATING PROTEIN COMPLEX SUBUNIT 4"/>
    <property type="match status" value="1"/>
</dbReference>
<keyword evidence="3" id="KW-0804">Transcription</keyword>
<dbReference type="GO" id="GO:0042795">
    <property type="term" value="P:snRNA transcription by RNA polymerase II"/>
    <property type="evidence" value="ECO:0007669"/>
    <property type="project" value="TreeGrafter"/>
</dbReference>
<evidence type="ECO:0000313" key="8">
    <source>
        <dbReference type="EMBL" id="KTB31679.1"/>
    </source>
</evidence>
<accession>A0A0W0F5S4</accession>
<evidence type="ECO:0000256" key="4">
    <source>
        <dbReference type="ARBA" id="ARBA00023242"/>
    </source>
</evidence>
<feature type="region of interest" description="Disordered" evidence="5">
    <location>
        <begin position="375"/>
        <end position="457"/>
    </location>
</feature>
<comment type="caution">
    <text evidence="8">The sequence shown here is derived from an EMBL/GenBank/DDBJ whole genome shotgun (WGS) entry which is preliminary data.</text>
</comment>
<dbReference type="CDD" id="cd00167">
    <property type="entry name" value="SANT"/>
    <property type="match status" value="2"/>
</dbReference>
<dbReference type="Pfam" id="PF00249">
    <property type="entry name" value="Myb_DNA-binding"/>
    <property type="match status" value="1"/>
</dbReference>
<dbReference type="Pfam" id="PF13921">
    <property type="entry name" value="Myb_DNA-bind_6"/>
    <property type="match status" value="1"/>
</dbReference>
<gene>
    <name evidence="8" type="ORF">WG66_15735</name>
</gene>
<evidence type="ECO:0000256" key="1">
    <source>
        <dbReference type="ARBA" id="ARBA00023015"/>
    </source>
</evidence>
<reference evidence="8 9" key="1">
    <citation type="submission" date="2015-12" db="EMBL/GenBank/DDBJ databases">
        <title>Draft genome sequence of Moniliophthora roreri, the causal agent of frosty pod rot of cacao.</title>
        <authorList>
            <person name="Aime M.C."/>
            <person name="Diaz-Valderrama J.R."/>
            <person name="Kijpornyongpan T."/>
            <person name="Phillips-Mora W."/>
        </authorList>
    </citation>
    <scope>NUCLEOTIDE SEQUENCE [LARGE SCALE GENOMIC DNA]</scope>
    <source>
        <strain evidence="8 9">MCA 2952</strain>
    </source>
</reference>
<organism evidence="8 9">
    <name type="scientific">Moniliophthora roreri</name>
    <name type="common">Frosty pod rot fungus</name>
    <name type="synonym">Monilia roreri</name>
    <dbReference type="NCBI Taxonomy" id="221103"/>
    <lineage>
        <taxon>Eukaryota</taxon>
        <taxon>Fungi</taxon>
        <taxon>Dikarya</taxon>
        <taxon>Basidiomycota</taxon>
        <taxon>Agaricomycotina</taxon>
        <taxon>Agaricomycetes</taxon>
        <taxon>Agaricomycetidae</taxon>
        <taxon>Agaricales</taxon>
        <taxon>Marasmiineae</taxon>
        <taxon>Marasmiaceae</taxon>
        <taxon>Moniliophthora</taxon>
    </lineage>
</organism>
<keyword evidence="1" id="KW-0805">Transcription regulation</keyword>
<feature type="region of interest" description="Disordered" evidence="5">
    <location>
        <begin position="549"/>
        <end position="570"/>
    </location>
</feature>
<dbReference type="InterPro" id="IPR051575">
    <property type="entry name" value="Myb-like_DNA-bd"/>
</dbReference>
<evidence type="ECO:0000256" key="2">
    <source>
        <dbReference type="ARBA" id="ARBA00023125"/>
    </source>
</evidence>
<evidence type="ECO:0000313" key="9">
    <source>
        <dbReference type="Proteomes" id="UP000054988"/>
    </source>
</evidence>
<dbReference type="InterPro" id="IPR001005">
    <property type="entry name" value="SANT/Myb"/>
</dbReference>
<dbReference type="SMART" id="SM00717">
    <property type="entry name" value="SANT"/>
    <property type="match status" value="3"/>
</dbReference>
<feature type="domain" description="Myb-like" evidence="6">
    <location>
        <begin position="106"/>
        <end position="156"/>
    </location>
</feature>
<feature type="region of interest" description="Disordered" evidence="5">
    <location>
        <begin position="231"/>
        <end position="274"/>
    </location>
</feature>
<evidence type="ECO:0000259" key="7">
    <source>
        <dbReference type="PROSITE" id="PS51294"/>
    </source>
</evidence>
<dbReference type="EMBL" id="LATX01002301">
    <property type="protein sequence ID" value="KTB31679.1"/>
    <property type="molecule type" value="Genomic_DNA"/>
</dbReference>
<name>A0A0W0F5S4_MONRR</name>
<feature type="compositionally biased region" description="Polar residues" evidence="5">
    <location>
        <begin position="256"/>
        <end position="274"/>
    </location>
</feature>
<dbReference type="GO" id="GO:0000978">
    <property type="term" value="F:RNA polymerase II cis-regulatory region sequence-specific DNA binding"/>
    <property type="evidence" value="ECO:0007669"/>
    <property type="project" value="TreeGrafter"/>
</dbReference>
<evidence type="ECO:0000256" key="3">
    <source>
        <dbReference type="ARBA" id="ARBA00023163"/>
    </source>
</evidence>
<dbReference type="Gene3D" id="1.10.10.60">
    <property type="entry name" value="Homeodomain-like"/>
    <property type="match status" value="3"/>
</dbReference>
<dbReference type="PROSITE" id="PS51294">
    <property type="entry name" value="HTH_MYB"/>
    <property type="match status" value="3"/>
</dbReference>
<feature type="domain" description="Myb-like" evidence="6">
    <location>
        <begin position="2"/>
        <end position="54"/>
    </location>
</feature>
<dbReference type="AlphaFoldDB" id="A0A0W0F5S4"/>
<feature type="domain" description="HTH myb-type" evidence="7">
    <location>
        <begin position="59"/>
        <end position="105"/>
    </location>
</feature>
<feature type="domain" description="Myb-like" evidence="6">
    <location>
        <begin position="55"/>
        <end position="105"/>
    </location>
</feature>
<dbReference type="PROSITE" id="PS50090">
    <property type="entry name" value="MYB_LIKE"/>
    <property type="match status" value="3"/>
</dbReference>
<dbReference type="GO" id="GO:0019185">
    <property type="term" value="C:snRNA-activating protein complex"/>
    <property type="evidence" value="ECO:0007669"/>
    <property type="project" value="TreeGrafter"/>
</dbReference>
<feature type="compositionally biased region" description="Low complexity" evidence="5">
    <location>
        <begin position="440"/>
        <end position="451"/>
    </location>
</feature>
<feature type="compositionally biased region" description="Pro residues" evidence="5">
    <location>
        <begin position="184"/>
        <end position="193"/>
    </location>
</feature>
<feature type="region of interest" description="Disordered" evidence="5">
    <location>
        <begin position="164"/>
        <end position="218"/>
    </location>
</feature>
<dbReference type="PANTHER" id="PTHR46621">
    <property type="entry name" value="SNRNA-ACTIVATING PROTEIN COMPLEX SUBUNIT 4"/>
    <property type="match status" value="1"/>
</dbReference>
<feature type="compositionally biased region" description="Polar residues" evidence="5">
    <location>
        <begin position="549"/>
        <end position="559"/>
    </location>
</feature>
<keyword evidence="4" id="KW-0539">Nucleus</keyword>
<evidence type="ECO:0000256" key="5">
    <source>
        <dbReference type="SAM" id="MobiDB-lite"/>
    </source>
</evidence>
<dbReference type="GO" id="GO:0001006">
    <property type="term" value="F:RNA polymerase III type 3 promoter sequence-specific DNA binding"/>
    <property type="evidence" value="ECO:0007669"/>
    <property type="project" value="TreeGrafter"/>
</dbReference>
<dbReference type="InterPro" id="IPR009057">
    <property type="entry name" value="Homeodomain-like_sf"/>
</dbReference>
<dbReference type="SUPFAM" id="SSF46689">
    <property type="entry name" value="Homeodomain-like"/>
    <property type="match status" value="2"/>
</dbReference>
<keyword evidence="2" id="KW-0238">DNA-binding</keyword>
<sequence>MVEKAASRPWSQEEDDLLRKAVGVHGAQDNWKAVASEIPGRTNKACRKRWLHSLSPSIKKTPWTQDEDDLLLRLFSLQGPKWSLIARQIPGRTDDACSKRYNEALNPDLKKDEWTPEEEQLLVQVHAEIGDNKWKEVGARLNRSGLACRNRWKQLERKGRISQLISPGGTNRDVNDRPMCQPEPYYPYYPPESYPLFSEGPTTSFREPTPEPTPAVPHAASFQFSSSSLSAALSEPSGASQPSPSSSYLEPPADSSCGSSPTAQHSPMLSPSYQASPAEMMNHTMLLDNFSTQTPFLIFNGLPSLCIEGEPFISHEPGLFTEALDPSGVFSLPQDGIGIELAKLPQGSRLDEAPLYDRQAGSPFSDISPEMIAGEMSSASCSPAERLSQLSPTSSPGSGAPVDLPPNESTPSNSLLFAETPLVPASGSEGAGRPGRKSKSTASAGTTALSSNVQRLSTVMPLSSDRTHADTKNVGLQLKKQVKLALPRQESYGNIAELRMSMIFRMTDPSAVLYLAAVNLGRQSLNGIQYHLQVSTAHFQQALSSTFSAGTSESPQLDTDSALPRDGPDTGKRFVCDHPQCYKTYKNASGLRYHKKNKRLFGAGTPKKITNATN</sequence>
<protein>
    <submittedName>
        <fullName evidence="8">Uncharacterized protein</fullName>
    </submittedName>
</protein>
<dbReference type="Proteomes" id="UP000054988">
    <property type="component" value="Unassembled WGS sequence"/>
</dbReference>